<evidence type="ECO:0000313" key="1">
    <source>
        <dbReference type="EMBL" id="PVE56771.1"/>
    </source>
</evidence>
<reference evidence="1 2" key="1">
    <citation type="submission" date="2018-04" db="EMBL/GenBank/DDBJ databases">
        <authorList>
            <person name="Hagen T."/>
        </authorList>
    </citation>
    <scope>NUCLEOTIDE SEQUENCE [LARGE SCALE GENOMIC DNA]</scope>
    <source>
        <strain evidence="1 2">TPD7009</strain>
    </source>
</reference>
<dbReference type="SUPFAM" id="SSF81606">
    <property type="entry name" value="PP2C-like"/>
    <property type="match status" value="1"/>
</dbReference>
<evidence type="ECO:0000313" key="2">
    <source>
        <dbReference type="Proteomes" id="UP000244335"/>
    </source>
</evidence>
<dbReference type="Gene3D" id="3.60.40.10">
    <property type="entry name" value="PPM-type phosphatase domain"/>
    <property type="match status" value="1"/>
</dbReference>
<dbReference type="EMBL" id="QDFR01000001">
    <property type="protein sequence ID" value="PVE56771.1"/>
    <property type="molecule type" value="Genomic_DNA"/>
</dbReference>
<gene>
    <name evidence="1" type="ORF">DC430_03105</name>
</gene>
<accession>A0AA92C690</accession>
<evidence type="ECO:0008006" key="3">
    <source>
        <dbReference type="Google" id="ProtNLM"/>
    </source>
</evidence>
<protein>
    <recommendedName>
        <fullName evidence="3">Protein phosphatase 2C domain-containing protein</fullName>
    </recommendedName>
</protein>
<proteinExistence type="predicted"/>
<dbReference type="AlphaFoldDB" id="A0AA92C690"/>
<comment type="caution">
    <text evidence="1">The sequence shown here is derived from an EMBL/GenBank/DDBJ whole genome shotgun (WGS) entry which is preliminary data.</text>
</comment>
<sequence length="286" mass="30798">MQIDVIDSISDPGKPERANEDRLAWNASSAFVVDGATGLGDQQFMTGFGSDAAWIAEFAAKRLMSEVTPEADFADIIRRISQDARISFEALAGDQPRYAWPVAALAGLRVTQNELQFAALGDSVAYILHDDGREENLMALPDAFEREQAAARAHVARLGGIGAAGMATSDPKTLADLRRNRERQNTADGTVWSLSLVPETADHIATATIDIAGGATAILCSDGLADLVSLYAQYTPGSLIRRAVTAGLPSLIKELRQLERQIDPEGLKYPRLKQSDDTTAILCRIT</sequence>
<dbReference type="RefSeq" id="WP_116492175.1">
    <property type="nucleotide sequence ID" value="NZ_QDFR01000001.1"/>
</dbReference>
<dbReference type="Proteomes" id="UP000244335">
    <property type="component" value="Unassembled WGS sequence"/>
</dbReference>
<name>A0AA92C690_RHIRH</name>
<dbReference type="InterPro" id="IPR036457">
    <property type="entry name" value="PPM-type-like_dom_sf"/>
</dbReference>
<organism evidence="1 2">
    <name type="scientific">Rhizobium rhizogenes</name>
    <name type="common">Agrobacterium rhizogenes</name>
    <dbReference type="NCBI Taxonomy" id="359"/>
    <lineage>
        <taxon>Bacteria</taxon>
        <taxon>Pseudomonadati</taxon>
        <taxon>Pseudomonadota</taxon>
        <taxon>Alphaproteobacteria</taxon>
        <taxon>Hyphomicrobiales</taxon>
        <taxon>Rhizobiaceae</taxon>
        <taxon>Rhizobium/Agrobacterium group</taxon>
        <taxon>Rhizobium</taxon>
    </lineage>
</organism>